<feature type="domain" description="Glutamate/phenylalanine/leucine/valine/L-tryptophan dehydrogenase C-terminal" evidence="6">
    <location>
        <begin position="136"/>
        <end position="336"/>
    </location>
</feature>
<evidence type="ECO:0000256" key="5">
    <source>
        <dbReference type="RuleBase" id="RU004417"/>
    </source>
</evidence>
<dbReference type="GO" id="GO:0000166">
    <property type="term" value="F:nucleotide binding"/>
    <property type="evidence" value="ECO:0007669"/>
    <property type="project" value="UniProtKB-KW"/>
</dbReference>
<proteinExistence type="inferred from homology"/>
<keyword evidence="4" id="KW-0547">Nucleotide-binding</keyword>
<sequence>MTVDELAAEGFEQVLLCHDEETGLRSVVAVHDTTLGAALGGVRMRPYPTEDAAIAECKSLAKAMTLKAAATGLDLGGGWSVILGDPREDKTDALLRAHGRAIATLGGRFIPVNDVGTTQPDIAVIGEETSPVCAQDDPSPMTALGVLEGIRACVRHRLGRTDLGGLRVNVQGAGHVGAALVRLLVTEGADVTVADVLPDRTEHLAAETGARVVDPADLPALDCDVFAPCALGGIVTDATIPTLRCQVIAGGANNVLGAPEHAPALANRDILYAPDFCVNAGGLIFLAEQLLGHDFEQARNRVLGVGDVIREVLARADRENISTTQAAHDLAMARLKS</sequence>
<dbReference type="InterPro" id="IPR046346">
    <property type="entry name" value="Aminoacid_DH-like_N_sf"/>
</dbReference>
<reference evidence="7 8" key="2">
    <citation type="submission" date="2019-08" db="EMBL/GenBank/DDBJ databases">
        <title>Amycolatopsis acidicola sp. nov., isolated from peat swamp forest soil.</title>
        <authorList>
            <person name="Srisuk N."/>
        </authorList>
    </citation>
    <scope>NUCLEOTIDE SEQUENCE [LARGE SCALE GENOMIC DNA]</scope>
    <source>
        <strain evidence="7 8">TBRC 6029</strain>
    </source>
</reference>
<dbReference type="EMBL" id="VJWX01000015">
    <property type="protein sequence ID" value="TVT61273.1"/>
    <property type="molecule type" value="Genomic_DNA"/>
</dbReference>
<dbReference type="Gene3D" id="3.40.50.10860">
    <property type="entry name" value="Leucine Dehydrogenase, chain A, domain 1"/>
    <property type="match status" value="1"/>
</dbReference>
<dbReference type="SUPFAM" id="SSF53223">
    <property type="entry name" value="Aminoacid dehydrogenase-like, N-terminal domain"/>
    <property type="match status" value="1"/>
</dbReference>
<evidence type="ECO:0000256" key="2">
    <source>
        <dbReference type="ARBA" id="ARBA00023002"/>
    </source>
</evidence>
<comment type="similarity">
    <text evidence="1 5">Belongs to the Glu/Leu/Phe/Val dehydrogenases family.</text>
</comment>
<dbReference type="GO" id="GO:0016639">
    <property type="term" value="F:oxidoreductase activity, acting on the CH-NH2 group of donors, NAD or NADP as acceptor"/>
    <property type="evidence" value="ECO:0007669"/>
    <property type="project" value="InterPro"/>
</dbReference>
<protein>
    <submittedName>
        <fullName evidence="7">Glu/Leu/Phe/Val dehydrogenase</fullName>
    </submittedName>
</protein>
<evidence type="ECO:0000256" key="3">
    <source>
        <dbReference type="ARBA" id="ARBA00023027"/>
    </source>
</evidence>
<reference evidence="7 8" key="1">
    <citation type="submission" date="2019-07" db="EMBL/GenBank/DDBJ databases">
        <authorList>
            <person name="Duangmal K."/>
            <person name="Teo W.F.A."/>
        </authorList>
    </citation>
    <scope>NUCLEOTIDE SEQUENCE [LARGE SCALE GENOMIC DNA]</scope>
    <source>
        <strain evidence="7 8">TBRC 6029</strain>
    </source>
</reference>
<evidence type="ECO:0000256" key="4">
    <source>
        <dbReference type="PIRSR" id="PIRSR000188-2"/>
    </source>
</evidence>
<evidence type="ECO:0000313" key="7">
    <source>
        <dbReference type="EMBL" id="TVT61273.1"/>
    </source>
</evidence>
<name>A0A558DJT6_9PSEU</name>
<dbReference type="Pfam" id="PF02812">
    <property type="entry name" value="ELFV_dehydrog_N"/>
    <property type="match status" value="1"/>
</dbReference>
<comment type="caution">
    <text evidence="7">The sequence shown here is derived from an EMBL/GenBank/DDBJ whole genome shotgun (WGS) entry which is preliminary data.</text>
</comment>
<dbReference type="Pfam" id="PF00208">
    <property type="entry name" value="ELFV_dehydrog"/>
    <property type="match status" value="1"/>
</dbReference>
<dbReference type="InterPro" id="IPR016211">
    <property type="entry name" value="Glu/Phe/Leu/Val/Trp_DH_bac/arc"/>
</dbReference>
<dbReference type="PIRSF" id="PIRSF000188">
    <property type="entry name" value="Phe_leu_dh"/>
    <property type="match status" value="1"/>
</dbReference>
<dbReference type="SUPFAM" id="SSF51735">
    <property type="entry name" value="NAD(P)-binding Rossmann-fold domains"/>
    <property type="match status" value="1"/>
</dbReference>
<dbReference type="InterPro" id="IPR006097">
    <property type="entry name" value="Glu/Leu/Phe/Val/Trp_DH_dimer"/>
</dbReference>
<dbReference type="Proteomes" id="UP000320011">
    <property type="component" value="Unassembled WGS sequence"/>
</dbReference>
<dbReference type="SMART" id="SM00839">
    <property type="entry name" value="ELFV_dehydrog"/>
    <property type="match status" value="1"/>
</dbReference>
<feature type="binding site" evidence="4">
    <location>
        <begin position="172"/>
        <end position="177"/>
    </location>
    <ligand>
        <name>NAD(+)</name>
        <dbReference type="ChEBI" id="CHEBI:57540"/>
    </ligand>
</feature>
<dbReference type="OrthoDB" id="9803297at2"/>
<dbReference type="AlphaFoldDB" id="A0A558DJT6"/>
<dbReference type="CDD" id="cd01075">
    <property type="entry name" value="NAD_bind_Leu_Phe_Val_DH"/>
    <property type="match status" value="1"/>
</dbReference>
<dbReference type="InterPro" id="IPR006095">
    <property type="entry name" value="Glu/Leu/Phe/Val/Trp_DH"/>
</dbReference>
<accession>A0A558DJT6</accession>
<dbReference type="PANTHER" id="PTHR42722">
    <property type="entry name" value="LEUCINE DEHYDROGENASE"/>
    <property type="match status" value="1"/>
</dbReference>
<keyword evidence="8" id="KW-1185">Reference proteome</keyword>
<evidence type="ECO:0000259" key="6">
    <source>
        <dbReference type="SMART" id="SM00839"/>
    </source>
</evidence>
<evidence type="ECO:0000256" key="1">
    <source>
        <dbReference type="ARBA" id="ARBA00006382"/>
    </source>
</evidence>
<keyword evidence="2 5" id="KW-0560">Oxidoreductase</keyword>
<dbReference type="PANTHER" id="PTHR42722:SF1">
    <property type="entry name" value="VALINE DEHYDROGENASE"/>
    <property type="match status" value="1"/>
</dbReference>
<dbReference type="InterPro" id="IPR036291">
    <property type="entry name" value="NAD(P)-bd_dom_sf"/>
</dbReference>
<dbReference type="Gene3D" id="3.40.50.720">
    <property type="entry name" value="NAD(P)-binding Rossmann-like Domain"/>
    <property type="match status" value="1"/>
</dbReference>
<dbReference type="GO" id="GO:0006520">
    <property type="term" value="P:amino acid metabolic process"/>
    <property type="evidence" value="ECO:0007669"/>
    <property type="project" value="InterPro"/>
</dbReference>
<gene>
    <name evidence="7" type="ORF">FNH05_03165</name>
</gene>
<dbReference type="PRINTS" id="PR00082">
    <property type="entry name" value="GLFDHDRGNASE"/>
</dbReference>
<dbReference type="RefSeq" id="WP_144585735.1">
    <property type="nucleotide sequence ID" value="NZ_VJWX01000015.1"/>
</dbReference>
<keyword evidence="3 4" id="KW-0520">NAD</keyword>
<evidence type="ECO:0000313" key="8">
    <source>
        <dbReference type="Proteomes" id="UP000320011"/>
    </source>
</evidence>
<dbReference type="InterPro" id="IPR006096">
    <property type="entry name" value="Glu/Leu/Phe/Val/Trp_DH_C"/>
</dbReference>
<organism evidence="7 8">
    <name type="scientific">Amycolatopsis rhizosphaerae</name>
    <dbReference type="NCBI Taxonomy" id="2053003"/>
    <lineage>
        <taxon>Bacteria</taxon>
        <taxon>Bacillati</taxon>
        <taxon>Actinomycetota</taxon>
        <taxon>Actinomycetes</taxon>
        <taxon>Pseudonocardiales</taxon>
        <taxon>Pseudonocardiaceae</taxon>
        <taxon>Amycolatopsis</taxon>
    </lineage>
</organism>